<feature type="domain" description="Hint" evidence="2">
    <location>
        <begin position="2669"/>
        <end position="2786"/>
    </location>
</feature>
<dbReference type="InterPro" id="IPR006530">
    <property type="entry name" value="YD"/>
</dbReference>
<dbReference type="CDD" id="cd00081">
    <property type="entry name" value="Hint"/>
    <property type="match status" value="1"/>
</dbReference>
<sequence>MHFYLRNRKGTPLLKERTRQRLGLTFALFFLLQQLVPLALASPSLYARPGAGVSDLPIEVLAFNTPGFGDVSDAINLATGNVYVDTGSLARNNVLDASKEKDEKADKTIAGSNWNLQSRKRLAGYTQLPSGAQLAAGWTLYSGDGSGTRYNPKTISTFNDPKLPYWIQRYSTGSPVLFKTNSDGSNNYANATLAIYASESTPGTQVTEQYLVLVKILENGTPMWVAHHYDHSGNRSTFYRDDEFVDYQQNLSQQYRAELSNDKDGTGASPKTEITYHTNASWKKLGLITEVKDEWGRKTTFSWDAFNRTTTTSSSEPPVLLAINELVQNTQSSWIRQTRFSYAYQYGQLLVKQVMYIAQTGRIAPSPSAVNTACGDPTLEGSQDNYSGTEVCSDTAFKQGNSTAGGYMARTFTFTYSKTTSGHVVLGTLEKPLLRADGGSNTAVDTYRYTYDDNNPPRIKTFNSDSGENLSYTYTPLNGSTPTDLSKGFQVTVQDGTDKVERFEIDKSGQITQHEVDVKDPVNGNSSTPLRWTYQYYPNGFTAAVIEPGGKSTHYGYDSRGNVISQTVYKAPKINVTATSPLPIDVDLNLTAGQTVNGLDQLTFNATLTGDDYNNGASWGVKGATVVTADRSKVVVKNFSDQVLLEVTGTSRTDNGTYDKLIIKFTRTGNGYAGEGAYTWAIQSETPVVSGEKLSSSMNPPVLGDWETHTKSTYTPDNLPATTATWGATDSSYGYSGQLTTYDYGYASTSTSRFHVNSQLVKQCVTASPYTTTVPACDGTEATVVTQYNRTLLDDQGRTTSLESGAVVGGTETPKTSTELSYPNNTVQPVRFNQWVVTDTGSASQAGTDPAKIIQYADQPATSKLYGYETGKTPLSTTEIYYDALGVPQQTTHYGPGGTGDQNVLVANVTKSGAPTYAYTRDFQTNNGFGQHIWSRTQQLQSGSTPLTLKDQMQLYGSTGELFSSWEGTAANTTQYLYSSALGPSLGQVIQEVWGEGNGKTVSTPYKNTQFTYDLYGRPGQQTVDGFIRQYQYDSLDRPVSEKWFLDQNSTSGKYGEKKTRYHITGQPEVITETVQGSRPGVVGGDVNQTLTTTNTLDVLGQVTQTSSPDGGKISFKYDSWGRVVQKIDLRLQDYNDLGDSSSSGLSTYYKYDSVGKLLRQLDPPLRTKSWNGYVDARRPYTEFRYDLFGRKTHDRVLIGDLTKALDSAGFYAKAPTLNESDFKVTEYKYTALDQVKETISPRGYSTRAVYDPAGNPWQTEQDIFKTGDVCSEAPCTPKVTTYQSFDGAGRVFQSFDGNGYEFRKTYDRLGNVTAEMQPNSNKDLMVRKLYVYRPNGLLQKVLEPDVGANTGGGSSVTPFAPAALSAQWIPTSYSAMVTTQSLAYSGRQYPSSITRALMDTDASSGSLAITNYTYNGSGQPLTEKLPSQNYEAINVHAYDSKGQEIYSQNPEKFDVAKDYDQMGHVLTEHHWPRSTSTTASQEAVNVDTAAGFTPGDHPILRFRYDLLGNLVSETRSQYTTKHVYNTLSNTIAETRAYDPARTTDEYYRYFVYRLDGKKTADTTYDYRGNVQQGESDLTKLTDAAGNLTMYALTSDGLIQKETSRGSIRKTNGLFTDRLVEYTAENTYDGRNLRTSRTFSGDPRIYDNMQRNGSVLTSNGATQSAYDTKWTYDLVGNLLTMKDFAPGSSTPLNSYVYEYSATRHQTKQIIDVPVLYSQEASGDLGSVYNVSNTQYNNLDLITSHSVQDRHRGNGSLLNNMKVDYQYYKDGKMKSNSSTSSLFDGGTESGSQKEIVYDRMGRMSSYLDVRTGKGEYRVVNSVDALRNITTVQNLQYPEIVHSTCTIFTVDGQAAREITHAYPQPAGTSAFISPSTQGKACNEYTRPVEQWPDDGMYAGGTEAQNYSLKIHSYSKSQKVTTKNLPPRYTKIETTCENSTPCNRYYVNELPFESFSYDAYGELKINSPEAYPPDSATSVPKFSYYDCTAGGAPTTPANHAYAQGFWDSNGVGADFSGCVPKNETQTVTAGTDLVASSQFRDINGTVYQDKYMVPNSGKITYKLDENGKRIAVTTPPKTAEFTYSLDSKGNRLQKVLTQWSQELDLPDGNRTSPLGSSVNKSLKKEDGFYKRYSADGKPTQFFKTQSTDANCAWQPFFGYCTPATFSGELDHFVYDPAGNTIGFGNALINVEGSQIKSLNLNNKKYFYADGSVQFVYIDNNPLNLSFSTGYRWNQTSKYCDHLYCVKDQSFTLADSMLDANSWDPVVRFTVPAKDDQQSEFKAPIPSSEVGLGASSVTSSDAFSNPFLPGSDVVAPADSITQNATGMSAFSNPLPDPKNEQDPEAEPVDPTEYGPPVPLTDVNSNALGASNVADNAELNSSGSVGLTEATLPTPELNPNLSGSAGSSGVVAPDSELNPNIGGGETGAGGSSGAGSGVVSPEGPSVENPDAPFVAFTLSEKEAADKYCEGIAKGLDDDVAQTLCEQRRALGESKDQWNLARKDLLDMAFAQFGPSGALDMFTVIQALGQTNHDKIALGLQSIHEQMSNGLINKEQLHRAATLGLKSFSARQRYDLSTSLGQRKFIREVGNDLEEMLGILCENRGIRMCNVNLLALGDGPEMNFGAMAMNMSPGIAGGFTKLFNSKTLANIAGDLEESAASGLLKLCIAPCCKLKQSFDATTPVLTPNGTIPIHALTVGTLVLGFNEQTGEQGYYPIRRVFENQDPVLTGLVIEDPESKKLDYLTTTPEHPFYVMEAADSETRPQPEGHPDLSDRWVGAGHLKVGDKLKQADGTLGEVKYVNTIQQARTMYNLEVQEAHTFFVGNQGWLVHNCNPEEAVKFLLAEAKRLGIDLSNHKSITAAYDTVTGEWHLGLPGELLKGNVNPKTQKLINFSTKANKDKQVEEWQCGNCSEFTSLNKGFNANPARKPDPGDYQLYTFYPQQLAKGNATPRVACKYCEKIRPFLNMMYPKKK</sequence>
<keyword evidence="4" id="KW-1185">Reference proteome</keyword>
<evidence type="ECO:0000259" key="2">
    <source>
        <dbReference type="SMART" id="SM00306"/>
    </source>
</evidence>
<feature type="region of interest" description="Disordered" evidence="1">
    <location>
        <begin position="805"/>
        <end position="824"/>
    </location>
</feature>
<evidence type="ECO:0000313" key="3">
    <source>
        <dbReference type="EMBL" id="GGJ47555.1"/>
    </source>
</evidence>
<evidence type="ECO:0000256" key="1">
    <source>
        <dbReference type="SAM" id="MobiDB-lite"/>
    </source>
</evidence>
<accession>A0ABQ2D643</accession>
<gene>
    <name evidence="3" type="ORF">GCM10008938_36940</name>
</gene>
<dbReference type="NCBIfam" id="TIGR01643">
    <property type="entry name" value="YD_repeat_2x"/>
    <property type="match status" value="1"/>
</dbReference>
<dbReference type="InterPro" id="IPR036844">
    <property type="entry name" value="Hint_dom_sf"/>
</dbReference>
<organism evidence="3 4">
    <name type="scientific">Deinococcus roseus</name>
    <dbReference type="NCBI Taxonomy" id="392414"/>
    <lineage>
        <taxon>Bacteria</taxon>
        <taxon>Thermotogati</taxon>
        <taxon>Deinococcota</taxon>
        <taxon>Deinococci</taxon>
        <taxon>Deinococcales</taxon>
        <taxon>Deinococcaceae</taxon>
        <taxon>Deinococcus</taxon>
    </lineage>
</organism>
<feature type="region of interest" description="Disordered" evidence="1">
    <location>
        <begin position="2320"/>
        <end position="2361"/>
    </location>
</feature>
<name>A0ABQ2D643_9DEIO</name>
<dbReference type="PROSITE" id="PS50817">
    <property type="entry name" value="INTEIN_N_TER"/>
    <property type="match status" value="1"/>
</dbReference>
<protein>
    <recommendedName>
        <fullName evidence="2">Hint domain-containing protein</fullName>
    </recommendedName>
</protein>
<proteinExistence type="predicted"/>
<dbReference type="PROSITE" id="PS50818">
    <property type="entry name" value="INTEIN_C_TER"/>
    <property type="match status" value="1"/>
</dbReference>
<feature type="compositionally biased region" description="Polar residues" evidence="1">
    <location>
        <begin position="813"/>
        <end position="824"/>
    </location>
</feature>
<dbReference type="Pfam" id="PF07591">
    <property type="entry name" value="PT-HINT"/>
    <property type="match status" value="1"/>
</dbReference>
<dbReference type="EMBL" id="BMOD01000018">
    <property type="protein sequence ID" value="GGJ47555.1"/>
    <property type="molecule type" value="Genomic_DNA"/>
</dbReference>
<evidence type="ECO:0000313" key="4">
    <source>
        <dbReference type="Proteomes" id="UP000632222"/>
    </source>
</evidence>
<dbReference type="InterPro" id="IPR030934">
    <property type="entry name" value="Intein_C"/>
</dbReference>
<feature type="compositionally biased region" description="Gly residues" evidence="1">
    <location>
        <begin position="2416"/>
        <end position="2431"/>
    </location>
</feature>
<dbReference type="InterPro" id="IPR006141">
    <property type="entry name" value="Intein_N"/>
</dbReference>
<dbReference type="Gene3D" id="2.170.16.10">
    <property type="entry name" value="Hedgehog/Intein (Hint) domain"/>
    <property type="match status" value="1"/>
</dbReference>
<dbReference type="Proteomes" id="UP000632222">
    <property type="component" value="Unassembled WGS sequence"/>
</dbReference>
<feature type="region of interest" description="Disordered" evidence="1">
    <location>
        <begin position="2375"/>
        <end position="2445"/>
    </location>
</feature>
<dbReference type="Gene3D" id="2.180.10.10">
    <property type="entry name" value="RHS repeat-associated core"/>
    <property type="match status" value="3"/>
</dbReference>
<comment type="caution">
    <text evidence="3">The sequence shown here is derived from an EMBL/GenBank/DDBJ whole genome shotgun (WGS) entry which is preliminary data.</text>
</comment>
<feature type="compositionally biased region" description="Low complexity" evidence="1">
    <location>
        <begin position="2397"/>
        <end position="2407"/>
    </location>
</feature>
<reference evidence="4" key="1">
    <citation type="journal article" date="2019" name="Int. J. Syst. Evol. Microbiol.">
        <title>The Global Catalogue of Microorganisms (GCM) 10K type strain sequencing project: providing services to taxonomists for standard genome sequencing and annotation.</title>
        <authorList>
            <consortium name="The Broad Institute Genomics Platform"/>
            <consortium name="The Broad Institute Genome Sequencing Center for Infectious Disease"/>
            <person name="Wu L."/>
            <person name="Ma J."/>
        </authorList>
    </citation>
    <scope>NUCLEOTIDE SEQUENCE [LARGE SCALE GENOMIC DNA]</scope>
    <source>
        <strain evidence="4">JCM 14370</strain>
    </source>
</reference>
<dbReference type="SUPFAM" id="SSF51294">
    <property type="entry name" value="Hedgehog/intein (Hint) domain"/>
    <property type="match status" value="1"/>
</dbReference>
<dbReference type="SMART" id="SM00306">
    <property type="entry name" value="HintN"/>
    <property type="match status" value="1"/>
</dbReference>
<dbReference type="InterPro" id="IPR003587">
    <property type="entry name" value="Hint_dom_N"/>
</dbReference>